<gene>
    <name evidence="6" type="ORF">Cni_G06919</name>
</gene>
<keyword evidence="2" id="KW-0863">Zinc-finger</keyword>
<evidence type="ECO:0000256" key="3">
    <source>
        <dbReference type="ARBA" id="ARBA00022833"/>
    </source>
</evidence>
<dbReference type="EMBL" id="CP136891">
    <property type="protein sequence ID" value="WOK98209.1"/>
    <property type="molecule type" value="Genomic_DNA"/>
</dbReference>
<keyword evidence="3" id="KW-0862">Zinc</keyword>
<reference evidence="6 7" key="1">
    <citation type="submission" date="2023-10" db="EMBL/GenBank/DDBJ databases">
        <title>Chromosome-scale genome assembly provides insights into flower coloration mechanisms of Canna indica.</title>
        <authorList>
            <person name="Li C."/>
        </authorList>
    </citation>
    <scope>NUCLEOTIDE SEQUENCE [LARGE SCALE GENOMIC DNA]</scope>
    <source>
        <tissue evidence="6">Flower</tissue>
    </source>
</reference>
<evidence type="ECO:0000313" key="6">
    <source>
        <dbReference type="EMBL" id="WOK98209.1"/>
    </source>
</evidence>
<proteinExistence type="predicted"/>
<dbReference type="AlphaFoldDB" id="A0AAQ3JXM6"/>
<dbReference type="GO" id="GO:0008270">
    <property type="term" value="F:zinc ion binding"/>
    <property type="evidence" value="ECO:0007669"/>
    <property type="project" value="UniProtKB-KW"/>
</dbReference>
<evidence type="ECO:0000256" key="1">
    <source>
        <dbReference type="ARBA" id="ARBA00022723"/>
    </source>
</evidence>
<keyword evidence="7" id="KW-1185">Reference proteome</keyword>
<dbReference type="PANTHER" id="PTHR42647">
    <property type="entry name" value="SBP (S-RIBONUCLEASE BINDING PROTEIN) FAMILY PROTEIN"/>
    <property type="match status" value="1"/>
</dbReference>
<evidence type="ECO:0000313" key="7">
    <source>
        <dbReference type="Proteomes" id="UP001327560"/>
    </source>
</evidence>
<feature type="coiled-coil region" evidence="4">
    <location>
        <begin position="160"/>
        <end position="194"/>
    </location>
</feature>
<feature type="domain" description="RING-type" evidence="5">
    <location>
        <begin position="252"/>
        <end position="285"/>
    </location>
</feature>
<dbReference type="Proteomes" id="UP001327560">
    <property type="component" value="Chromosome 2"/>
</dbReference>
<evidence type="ECO:0000256" key="4">
    <source>
        <dbReference type="SAM" id="Coils"/>
    </source>
</evidence>
<dbReference type="PANTHER" id="PTHR42647:SF5">
    <property type="entry name" value="SBP (S-RIBONUCLEASE BINDING PROTEIN) FAMILY PROTEIN"/>
    <property type="match status" value="1"/>
</dbReference>
<evidence type="ECO:0000256" key="2">
    <source>
        <dbReference type="ARBA" id="ARBA00022771"/>
    </source>
</evidence>
<dbReference type="InterPro" id="IPR013083">
    <property type="entry name" value="Znf_RING/FYVE/PHD"/>
</dbReference>
<sequence length="298" mass="32316">MRITSRGEERTGIDLSSAMLSDRGMGKTVNRRKRGREEAGALPVATDPNNGVFNSLFLQSNTSPTFVSLAELQSKSNSLLVSAGFQLASGDQQHYALNPLLPASSALFVELLPHVKQQQNEFDDYLRVQGELLQRSVSRKWRLEFQRFLTSTVSAAWHRIRAKEADVERAARQRAELEERLARLKTELLAWQAKAAVTQSTATILQAQLQRATEAAAAAREGVGESGGGPGPLGAVDDACSAACMDPTLASCRACRRRNAAVVVLPCRHFSLCAECAAAEWCPACGDVITELIYVAVS</sequence>
<keyword evidence="4" id="KW-0175">Coiled coil</keyword>
<dbReference type="Pfam" id="PF13920">
    <property type="entry name" value="zf-C3HC4_3"/>
    <property type="match status" value="1"/>
</dbReference>
<accession>A0AAQ3JXM6</accession>
<evidence type="ECO:0000259" key="5">
    <source>
        <dbReference type="SMART" id="SM00184"/>
    </source>
</evidence>
<dbReference type="GO" id="GO:0004842">
    <property type="term" value="F:ubiquitin-protein transferase activity"/>
    <property type="evidence" value="ECO:0007669"/>
    <property type="project" value="TreeGrafter"/>
</dbReference>
<dbReference type="SMART" id="SM00184">
    <property type="entry name" value="RING"/>
    <property type="match status" value="1"/>
</dbReference>
<protein>
    <recommendedName>
        <fullName evidence="5">RING-type domain-containing protein</fullName>
    </recommendedName>
</protein>
<organism evidence="6 7">
    <name type="scientific">Canna indica</name>
    <name type="common">Indian-shot</name>
    <dbReference type="NCBI Taxonomy" id="4628"/>
    <lineage>
        <taxon>Eukaryota</taxon>
        <taxon>Viridiplantae</taxon>
        <taxon>Streptophyta</taxon>
        <taxon>Embryophyta</taxon>
        <taxon>Tracheophyta</taxon>
        <taxon>Spermatophyta</taxon>
        <taxon>Magnoliopsida</taxon>
        <taxon>Liliopsida</taxon>
        <taxon>Zingiberales</taxon>
        <taxon>Cannaceae</taxon>
        <taxon>Canna</taxon>
    </lineage>
</organism>
<keyword evidence="1" id="KW-0479">Metal-binding</keyword>
<dbReference type="Gene3D" id="3.30.40.10">
    <property type="entry name" value="Zinc/RING finger domain, C3HC4 (zinc finger)"/>
    <property type="match status" value="1"/>
</dbReference>
<name>A0AAQ3JXM6_9LILI</name>
<dbReference type="InterPro" id="IPR001841">
    <property type="entry name" value="Znf_RING"/>
</dbReference>